<sequence length="62" mass="7635">MYCSRLEKRINRRKFLLNLCLNFLSPTNFFVLKLSENWDKLVVKQQKSLLKKHMIKNNFFEK</sequence>
<dbReference type="KEGG" id="cmah:C1I91_21790"/>
<dbReference type="Proteomes" id="UP000286268">
    <property type="component" value="Chromosome"/>
</dbReference>
<keyword evidence="2" id="KW-1185">Reference proteome</keyword>
<reference evidence="1 2" key="1">
    <citation type="submission" date="2018-01" db="EMBL/GenBank/DDBJ databases">
        <title>Genome Sequencing and Assembly of Anaerobacter polyendosporus strain CT4.</title>
        <authorList>
            <person name="Tachaapaikoon C."/>
            <person name="Sutheeworapong S."/>
            <person name="Jenjaroenpun P."/>
            <person name="Wongsurawat T."/>
            <person name="Nookeaw I."/>
            <person name="Cheawchanlertfa P."/>
            <person name="Kosugi A."/>
            <person name="Cheevadhanarak S."/>
            <person name="Ratanakhanokchai K."/>
        </authorList>
    </citation>
    <scope>NUCLEOTIDE SEQUENCE [LARGE SCALE GENOMIC DNA]</scope>
    <source>
        <strain evidence="1 2">CT4</strain>
    </source>
</reference>
<organism evidence="1 2">
    <name type="scientific">Clostridium manihotivorum</name>
    <dbReference type="NCBI Taxonomy" id="2320868"/>
    <lineage>
        <taxon>Bacteria</taxon>
        <taxon>Bacillati</taxon>
        <taxon>Bacillota</taxon>
        <taxon>Clostridia</taxon>
        <taxon>Eubacteriales</taxon>
        <taxon>Clostridiaceae</taxon>
        <taxon>Clostridium</taxon>
    </lineage>
</organism>
<protein>
    <submittedName>
        <fullName evidence="1">Uncharacterized protein</fullName>
    </submittedName>
</protein>
<evidence type="ECO:0000313" key="2">
    <source>
        <dbReference type="Proteomes" id="UP000286268"/>
    </source>
</evidence>
<dbReference type="OrthoDB" id="1931767at2"/>
<accession>A0A410DY96</accession>
<dbReference type="AlphaFoldDB" id="A0A410DY96"/>
<proteinExistence type="predicted"/>
<gene>
    <name evidence="1" type="ORF">C1I91_21790</name>
</gene>
<dbReference type="RefSeq" id="WP_128214763.1">
    <property type="nucleotide sequence ID" value="NZ_CP025746.1"/>
</dbReference>
<name>A0A410DY96_9CLOT</name>
<evidence type="ECO:0000313" key="1">
    <source>
        <dbReference type="EMBL" id="QAA34041.1"/>
    </source>
</evidence>
<dbReference type="EMBL" id="CP025746">
    <property type="protein sequence ID" value="QAA34041.1"/>
    <property type="molecule type" value="Genomic_DNA"/>
</dbReference>